<reference evidence="2" key="2">
    <citation type="submission" date="2015-06" db="UniProtKB">
        <authorList>
            <consortium name="EnsemblPlants"/>
        </authorList>
    </citation>
    <scope>IDENTIFICATION</scope>
    <source>
        <strain evidence="2">DM1-3 516 R44</strain>
    </source>
</reference>
<dbReference type="AlphaFoldDB" id="M1DZN6"/>
<dbReference type="Proteomes" id="UP000011115">
    <property type="component" value="Unassembled WGS sequence"/>
</dbReference>
<dbReference type="InParanoid" id="M1DZN6"/>
<evidence type="ECO:0000313" key="2">
    <source>
        <dbReference type="EnsemblPlants" id="PGSC0003DMT400096989"/>
    </source>
</evidence>
<dbReference type="PaxDb" id="4113-PGSC0003DMT400096989"/>
<feature type="region of interest" description="Disordered" evidence="1">
    <location>
        <begin position="38"/>
        <end position="83"/>
    </location>
</feature>
<evidence type="ECO:0000256" key="1">
    <source>
        <dbReference type="SAM" id="MobiDB-lite"/>
    </source>
</evidence>
<reference evidence="3" key="1">
    <citation type="journal article" date="2011" name="Nature">
        <title>Genome sequence and analysis of the tuber crop potato.</title>
        <authorList>
            <consortium name="The Potato Genome Sequencing Consortium"/>
        </authorList>
    </citation>
    <scope>NUCLEOTIDE SEQUENCE [LARGE SCALE GENOMIC DNA]</scope>
    <source>
        <strain evidence="3">cv. DM1-3 516 R44</strain>
    </source>
</reference>
<protein>
    <recommendedName>
        <fullName evidence="4">Gag-pol polyprotein</fullName>
    </recommendedName>
</protein>
<evidence type="ECO:0000313" key="3">
    <source>
        <dbReference type="Proteomes" id="UP000011115"/>
    </source>
</evidence>
<dbReference type="Gramene" id="PGSC0003DMT400096989">
    <property type="protein sequence ID" value="PGSC0003DMT400096989"/>
    <property type="gene ID" value="PGSC0003DMG400046560"/>
</dbReference>
<sequence>MNNFVLGVSDMVVKECRTAMLVLDMDISYLMGHSRFRQKFSGKGSPNAPPRPNNERLSNPKPQGDGNRSLMPTCANCGRNHEG</sequence>
<keyword evidence="3" id="KW-1185">Reference proteome</keyword>
<accession>M1DZN6</accession>
<evidence type="ECO:0008006" key="4">
    <source>
        <dbReference type="Google" id="ProtNLM"/>
    </source>
</evidence>
<proteinExistence type="predicted"/>
<organism evidence="2 3">
    <name type="scientific">Solanum tuberosum</name>
    <name type="common">Potato</name>
    <dbReference type="NCBI Taxonomy" id="4113"/>
    <lineage>
        <taxon>Eukaryota</taxon>
        <taxon>Viridiplantae</taxon>
        <taxon>Streptophyta</taxon>
        <taxon>Embryophyta</taxon>
        <taxon>Tracheophyta</taxon>
        <taxon>Spermatophyta</taxon>
        <taxon>Magnoliopsida</taxon>
        <taxon>eudicotyledons</taxon>
        <taxon>Gunneridae</taxon>
        <taxon>Pentapetalae</taxon>
        <taxon>asterids</taxon>
        <taxon>lamiids</taxon>
        <taxon>Solanales</taxon>
        <taxon>Solanaceae</taxon>
        <taxon>Solanoideae</taxon>
        <taxon>Solaneae</taxon>
        <taxon>Solanum</taxon>
    </lineage>
</organism>
<dbReference type="EnsemblPlants" id="PGSC0003DMT400096989">
    <property type="protein sequence ID" value="PGSC0003DMT400096989"/>
    <property type="gene ID" value="PGSC0003DMG400046560"/>
</dbReference>
<dbReference type="HOGENOM" id="CLU_2547007_0_0_1"/>
<name>M1DZN6_SOLTU</name>